<feature type="transmembrane region" description="Helical" evidence="4">
    <location>
        <begin position="173"/>
        <end position="196"/>
    </location>
</feature>
<accession>A0A836MNU2</accession>
<dbReference type="OrthoDB" id="5317164at2"/>
<dbReference type="InterPro" id="IPR020846">
    <property type="entry name" value="MFS_dom"/>
</dbReference>
<evidence type="ECO:0000313" key="6">
    <source>
        <dbReference type="EMBL" id="KDN14313.1"/>
    </source>
</evidence>
<dbReference type="InterPro" id="IPR036259">
    <property type="entry name" value="MFS_trans_sf"/>
</dbReference>
<dbReference type="PANTHER" id="PTHR23523">
    <property type="match status" value="1"/>
</dbReference>
<dbReference type="PANTHER" id="PTHR23523:SF2">
    <property type="entry name" value="2-NITROIMIDAZOLE TRANSPORTER"/>
    <property type="match status" value="1"/>
</dbReference>
<dbReference type="GO" id="GO:0022857">
    <property type="term" value="F:transmembrane transporter activity"/>
    <property type="evidence" value="ECO:0007669"/>
    <property type="project" value="InterPro"/>
</dbReference>
<dbReference type="InterPro" id="IPR011701">
    <property type="entry name" value="MFS"/>
</dbReference>
<keyword evidence="1 4" id="KW-0812">Transmembrane</keyword>
<dbReference type="InterPro" id="IPR052524">
    <property type="entry name" value="MFS_Cyanate_Porter"/>
</dbReference>
<feature type="transmembrane region" description="Helical" evidence="4">
    <location>
        <begin position="258"/>
        <end position="276"/>
    </location>
</feature>
<feature type="transmembrane region" description="Helical" evidence="4">
    <location>
        <begin position="288"/>
        <end position="306"/>
    </location>
</feature>
<dbReference type="AlphaFoldDB" id="A0A836MNU2"/>
<organism evidence="6 7">
    <name type="scientific">Snodgrassella communis</name>
    <dbReference type="NCBI Taxonomy" id="2946699"/>
    <lineage>
        <taxon>Bacteria</taxon>
        <taxon>Pseudomonadati</taxon>
        <taxon>Pseudomonadota</taxon>
        <taxon>Betaproteobacteria</taxon>
        <taxon>Neisseriales</taxon>
        <taxon>Neisseriaceae</taxon>
        <taxon>Snodgrassella</taxon>
    </lineage>
</organism>
<feature type="transmembrane region" description="Helical" evidence="4">
    <location>
        <begin position="117"/>
        <end position="134"/>
    </location>
</feature>
<dbReference type="SUPFAM" id="SSF103473">
    <property type="entry name" value="MFS general substrate transporter"/>
    <property type="match status" value="1"/>
</dbReference>
<keyword evidence="2 4" id="KW-1133">Transmembrane helix</keyword>
<name>A0A836MNU2_9NEIS</name>
<evidence type="ECO:0000256" key="3">
    <source>
        <dbReference type="ARBA" id="ARBA00023136"/>
    </source>
</evidence>
<sequence>MVFGEVMKTNSTVSNTQHRLSLFLAILALAFVLRGPLTGVGPLLQNIQAQLQMSSTLAGLLTTVPLLTFGLFSVFIPRIAARLGSEQMVFFALWVLTLGLVLRCCGSGLFLLLTGTALLSSAIAVGNVLIPSMVKQYFPLKMGLVTALYALVMNFGGATGSALSAPLAHSNLWGWRGAMMIWVLPALVTMVIWWRPFKAANAIPRQVVRSRTVTLHLWRNPLAWQVTLFMGFQSFLFYSTVSWLPLIVAKAGVSATEAGGWLGLMQLVMVPTNLLIPIYAARLKQQHWIGAMCGVALILSILLLMLPWRSCYLPAVLLLGLGISGAFCLSMMFFSLRSDSVTEGVLLSGMAQTCGYLLASVGPVLMGALHDIIHSWFPALWLMLLAALVITVSGWKAGQDRKLSDFQK</sequence>
<dbReference type="EMBL" id="JFZV01000008">
    <property type="protein sequence ID" value="KDN14313.1"/>
    <property type="molecule type" value="Genomic_DNA"/>
</dbReference>
<reference evidence="6 7" key="1">
    <citation type="submission" date="2014-03" db="EMBL/GenBank/DDBJ databases">
        <title>The genomes of two eusocial bee gut symbionts.</title>
        <authorList>
            <person name="Kwong W.K."/>
            <person name="Engel P."/>
            <person name="Koch H."/>
            <person name="Moran N.A."/>
        </authorList>
    </citation>
    <scope>NUCLEOTIDE SEQUENCE [LARGE SCALE GENOMIC DNA]</scope>
    <source>
        <strain evidence="7">wkB29</strain>
    </source>
</reference>
<feature type="transmembrane region" description="Helical" evidence="4">
    <location>
        <begin position="312"/>
        <end position="334"/>
    </location>
</feature>
<feature type="transmembrane region" description="Helical" evidence="4">
    <location>
        <begin position="375"/>
        <end position="395"/>
    </location>
</feature>
<feature type="transmembrane region" description="Helical" evidence="4">
    <location>
        <begin position="57"/>
        <end position="76"/>
    </location>
</feature>
<comment type="caution">
    <text evidence="6">The sequence shown here is derived from an EMBL/GenBank/DDBJ whole genome shotgun (WGS) entry which is preliminary data.</text>
</comment>
<evidence type="ECO:0000256" key="2">
    <source>
        <dbReference type="ARBA" id="ARBA00022989"/>
    </source>
</evidence>
<proteinExistence type="predicted"/>
<feature type="transmembrane region" description="Helical" evidence="4">
    <location>
        <begin position="146"/>
        <end position="167"/>
    </location>
</feature>
<dbReference type="Pfam" id="PF07690">
    <property type="entry name" value="MFS_1"/>
    <property type="match status" value="1"/>
</dbReference>
<evidence type="ECO:0000256" key="4">
    <source>
        <dbReference type="SAM" id="Phobius"/>
    </source>
</evidence>
<dbReference type="Proteomes" id="UP000027170">
    <property type="component" value="Unassembled WGS sequence"/>
</dbReference>
<evidence type="ECO:0000313" key="7">
    <source>
        <dbReference type="Proteomes" id="UP000027170"/>
    </source>
</evidence>
<evidence type="ECO:0000256" key="1">
    <source>
        <dbReference type="ARBA" id="ARBA00022692"/>
    </source>
</evidence>
<keyword evidence="7" id="KW-1185">Reference proteome</keyword>
<protein>
    <submittedName>
        <fullName evidence="6">Cyanate permease</fullName>
    </submittedName>
</protein>
<feature type="transmembrane region" description="Helical" evidence="4">
    <location>
        <begin position="88"/>
        <end position="111"/>
    </location>
</feature>
<feature type="transmembrane region" description="Helical" evidence="4">
    <location>
        <begin position="346"/>
        <end position="369"/>
    </location>
</feature>
<dbReference type="PROSITE" id="PS50850">
    <property type="entry name" value="MFS"/>
    <property type="match status" value="1"/>
</dbReference>
<keyword evidence="3 4" id="KW-0472">Membrane</keyword>
<dbReference type="Gene3D" id="1.20.1250.20">
    <property type="entry name" value="MFS general substrate transporter like domains"/>
    <property type="match status" value="1"/>
</dbReference>
<feature type="transmembrane region" description="Helical" evidence="4">
    <location>
        <begin position="20"/>
        <end position="37"/>
    </location>
</feature>
<feature type="domain" description="Major facilitator superfamily (MFS) profile" evidence="5">
    <location>
        <begin position="20"/>
        <end position="402"/>
    </location>
</feature>
<gene>
    <name evidence="6" type="ORF">SALWKB29_1615</name>
</gene>
<dbReference type="CDD" id="cd17339">
    <property type="entry name" value="MFS_NIMT_CynX_like"/>
    <property type="match status" value="1"/>
</dbReference>
<feature type="transmembrane region" description="Helical" evidence="4">
    <location>
        <begin position="217"/>
        <end position="238"/>
    </location>
</feature>
<evidence type="ECO:0000259" key="5">
    <source>
        <dbReference type="PROSITE" id="PS50850"/>
    </source>
</evidence>